<dbReference type="Gene3D" id="2.160.20.110">
    <property type="match status" value="2"/>
</dbReference>
<name>A0ABT4ID73_9EURY</name>
<keyword evidence="1" id="KW-1133">Transmembrane helix</keyword>
<keyword evidence="1" id="KW-0812">Transmembrane</keyword>
<evidence type="ECO:0000313" key="2">
    <source>
        <dbReference type="EMBL" id="MCZ0859691.1"/>
    </source>
</evidence>
<comment type="caution">
    <text evidence="2">The sequence shown here is derived from an EMBL/GenBank/DDBJ whole genome shotgun (WGS) entry which is preliminary data.</text>
</comment>
<gene>
    <name evidence="2" type="ORF">O0S10_00440</name>
</gene>
<evidence type="ECO:0000313" key="3">
    <source>
        <dbReference type="Proteomes" id="UP001141422"/>
    </source>
</evidence>
<evidence type="ECO:0000256" key="1">
    <source>
        <dbReference type="SAM" id="Phobius"/>
    </source>
</evidence>
<organism evidence="2 3">
    <name type="scientific">Methanocorpusculum petauri</name>
    <dbReference type="NCBI Taxonomy" id="3002863"/>
    <lineage>
        <taxon>Archaea</taxon>
        <taxon>Methanobacteriati</taxon>
        <taxon>Methanobacteriota</taxon>
        <taxon>Stenosarchaea group</taxon>
        <taxon>Methanomicrobia</taxon>
        <taxon>Methanomicrobiales</taxon>
        <taxon>Methanocorpusculaceae</taxon>
        <taxon>Methanocorpusculum</taxon>
    </lineage>
</organism>
<dbReference type="RefSeq" id="WP_268923913.1">
    <property type="nucleotide sequence ID" value="NZ_JAPTGB010000001.1"/>
</dbReference>
<accession>A0ABT4ID73</accession>
<dbReference type="InterPro" id="IPR011050">
    <property type="entry name" value="Pectin_lyase_fold/virulence"/>
</dbReference>
<proteinExistence type="predicted"/>
<dbReference type="EMBL" id="JAPTGB010000001">
    <property type="protein sequence ID" value="MCZ0859691.1"/>
    <property type="molecule type" value="Genomic_DNA"/>
</dbReference>
<keyword evidence="3" id="KW-1185">Reference proteome</keyword>
<keyword evidence="1" id="KW-0472">Membrane</keyword>
<dbReference type="PROSITE" id="PS51257">
    <property type="entry name" value="PROKAR_LIPOPROTEIN"/>
    <property type="match status" value="1"/>
</dbReference>
<reference evidence="2" key="1">
    <citation type="submission" date="2022-12" db="EMBL/GenBank/DDBJ databases">
        <title>Isolation and characterisation of novel Methanocorpusculum spp. from native Australian herbivores indicates the genus is ancestrally host-associated.</title>
        <authorList>
            <person name="Volmer J.G."/>
            <person name="Soo R.M."/>
            <person name="Evans P.N."/>
            <person name="Hoedt E.C."/>
            <person name="Astorga Alsina A.L."/>
            <person name="Woodcroft B.J."/>
            <person name="Tyson G.W."/>
            <person name="Hugenholtz P."/>
            <person name="Morrison M."/>
        </authorList>
    </citation>
    <scope>NUCLEOTIDE SEQUENCE</scope>
    <source>
        <strain evidence="2">MG</strain>
    </source>
</reference>
<protein>
    <submittedName>
        <fullName evidence="2">Uncharacterized protein</fullName>
    </submittedName>
</protein>
<dbReference type="Proteomes" id="UP001141422">
    <property type="component" value="Unassembled WGS sequence"/>
</dbReference>
<dbReference type="SUPFAM" id="SSF51126">
    <property type="entry name" value="Pectin lyase-like"/>
    <property type="match status" value="1"/>
</dbReference>
<sequence>MSEKTIFLLFGIAACLLIVGCLPVTAADAGYFSGGMGTAEDPYLIATPADLMNLSWAVNNWAEYGRYAGLAYVVTAPIDMSGISEWEPIGVRDYTFPTNNYSIFDFHGVFNGNYQPITGLSGTAGEGSGLFYQTSGSVLKNIRLENISAEKVGLISYASQTQIENCSFSGSLLGNSVGGLMNSGNFCTIVNCSVTGSVTGNYAAGGIALTLRDTTVKNCIVSAAIESDRPMPDDGRLRDAVEGTGGLFGHTMACTVEDSFFAGTVRSEGAHVGGLVGMSIDDSYLRCGSAGDGEGERCVGGLAGYADKTTFSDCFFAGNVHAAESVSGGFVGKADPLVSLIRCYTAGGQVSGQCSVGGIAGWMEEGTVEDCLILHQHIAGSVNVSAVIGREDTRWPVVVRNTGVWGDMVVAGRDGVLNYSHGVVPVSSADVWNVPPETGGWAEFSSEIWKQTNTDSYRLLVPDASPEMVMPDVRYLNSSAVPFQKTESSFPLTGLCTGFCLLGFLIWRRDRR</sequence>
<feature type="transmembrane region" description="Helical" evidence="1">
    <location>
        <begin position="489"/>
        <end position="507"/>
    </location>
</feature>